<name>A0A2H0LX73_9BACT</name>
<dbReference type="PANTHER" id="PTHR30258">
    <property type="entry name" value="TYPE II SECRETION SYSTEM PROTEIN GSPE-RELATED"/>
    <property type="match status" value="1"/>
</dbReference>
<evidence type="ECO:0000259" key="4">
    <source>
        <dbReference type="PROSITE" id="PS00662"/>
    </source>
</evidence>
<dbReference type="GO" id="GO:0016887">
    <property type="term" value="F:ATP hydrolysis activity"/>
    <property type="evidence" value="ECO:0007669"/>
    <property type="project" value="TreeGrafter"/>
</dbReference>
<dbReference type="GO" id="GO:0005886">
    <property type="term" value="C:plasma membrane"/>
    <property type="evidence" value="ECO:0007669"/>
    <property type="project" value="TreeGrafter"/>
</dbReference>
<feature type="domain" description="Bacterial type II secretion system protein E" evidence="4">
    <location>
        <begin position="387"/>
        <end position="401"/>
    </location>
</feature>
<evidence type="ECO:0000313" key="6">
    <source>
        <dbReference type="Proteomes" id="UP000229641"/>
    </source>
</evidence>
<dbReference type="SUPFAM" id="SSF160246">
    <property type="entry name" value="EspE N-terminal domain-like"/>
    <property type="match status" value="1"/>
</dbReference>
<dbReference type="EMBL" id="PCWA01000075">
    <property type="protein sequence ID" value="PIQ89023.1"/>
    <property type="molecule type" value="Genomic_DNA"/>
</dbReference>
<dbReference type="Gene3D" id="3.40.50.300">
    <property type="entry name" value="P-loop containing nucleotide triphosphate hydrolases"/>
    <property type="match status" value="1"/>
</dbReference>
<dbReference type="FunFam" id="3.30.300.160:FF:000002">
    <property type="entry name" value="Type II secretion system protein E"/>
    <property type="match status" value="1"/>
</dbReference>
<dbReference type="InterPro" id="IPR027417">
    <property type="entry name" value="P-loop_NTPase"/>
</dbReference>
<protein>
    <submittedName>
        <fullName evidence="5">Secretion system protein E</fullName>
    </submittedName>
</protein>
<dbReference type="PROSITE" id="PS00662">
    <property type="entry name" value="T2SP_E"/>
    <property type="match status" value="1"/>
</dbReference>
<dbReference type="Pfam" id="PF00437">
    <property type="entry name" value="T2SSE"/>
    <property type="match status" value="1"/>
</dbReference>
<keyword evidence="3" id="KW-0067">ATP-binding</keyword>
<dbReference type="CDD" id="cd01129">
    <property type="entry name" value="PulE-GspE-like"/>
    <property type="match status" value="1"/>
</dbReference>
<dbReference type="FunFam" id="3.40.50.300:FF:000398">
    <property type="entry name" value="Type IV pilus assembly ATPase PilB"/>
    <property type="match status" value="1"/>
</dbReference>
<gene>
    <name evidence="5" type="ORF">COV72_05110</name>
</gene>
<comment type="similarity">
    <text evidence="1">Belongs to the GSP E family.</text>
</comment>
<evidence type="ECO:0000256" key="2">
    <source>
        <dbReference type="ARBA" id="ARBA00022741"/>
    </source>
</evidence>
<organism evidence="5 6">
    <name type="scientific">Candidatus Ghiorseimicrobium undicola</name>
    <dbReference type="NCBI Taxonomy" id="1974746"/>
    <lineage>
        <taxon>Bacteria</taxon>
        <taxon>Pseudomonadati</taxon>
        <taxon>Candidatus Omnitrophota</taxon>
        <taxon>Candidatus Ghiorseimicrobium</taxon>
    </lineage>
</organism>
<evidence type="ECO:0000256" key="3">
    <source>
        <dbReference type="ARBA" id="ARBA00022840"/>
    </source>
</evidence>
<dbReference type="SUPFAM" id="SSF52540">
    <property type="entry name" value="P-loop containing nucleoside triphosphate hydrolases"/>
    <property type="match status" value="1"/>
</dbReference>
<dbReference type="GO" id="GO:0005524">
    <property type="term" value="F:ATP binding"/>
    <property type="evidence" value="ECO:0007669"/>
    <property type="project" value="UniProtKB-KW"/>
</dbReference>
<dbReference type="PANTHER" id="PTHR30258:SF1">
    <property type="entry name" value="PROTEIN TRANSPORT PROTEIN HOFB HOMOLOG"/>
    <property type="match status" value="1"/>
</dbReference>
<dbReference type="InterPro" id="IPR007831">
    <property type="entry name" value="T2SS_GspE_N"/>
</dbReference>
<dbReference type="Gene3D" id="3.30.450.90">
    <property type="match status" value="1"/>
</dbReference>
<dbReference type="InterPro" id="IPR037257">
    <property type="entry name" value="T2SS_E_N_sf"/>
</dbReference>
<dbReference type="SMART" id="SM00382">
    <property type="entry name" value="AAA"/>
    <property type="match status" value="1"/>
</dbReference>
<dbReference type="InterPro" id="IPR003593">
    <property type="entry name" value="AAA+_ATPase"/>
</dbReference>
<reference evidence="5 6" key="1">
    <citation type="submission" date="2017-09" db="EMBL/GenBank/DDBJ databases">
        <title>Depth-based differentiation of microbial function through sediment-hosted aquifers and enrichment of novel symbionts in the deep terrestrial subsurface.</title>
        <authorList>
            <person name="Probst A.J."/>
            <person name="Ladd B."/>
            <person name="Jarett J.K."/>
            <person name="Geller-Mcgrath D.E."/>
            <person name="Sieber C.M."/>
            <person name="Emerson J.B."/>
            <person name="Anantharaman K."/>
            <person name="Thomas B.C."/>
            <person name="Malmstrom R."/>
            <person name="Stieglmeier M."/>
            <person name="Klingl A."/>
            <person name="Woyke T."/>
            <person name="Ryan C.M."/>
            <person name="Banfield J.F."/>
        </authorList>
    </citation>
    <scope>NUCLEOTIDE SEQUENCE [LARGE SCALE GENOMIC DNA]</scope>
    <source>
        <strain evidence="5">CG11_big_fil_rev_8_21_14_0_20_42_13</strain>
    </source>
</reference>
<dbReference type="InterPro" id="IPR001482">
    <property type="entry name" value="T2SS/T4SS_dom"/>
</dbReference>
<evidence type="ECO:0000313" key="5">
    <source>
        <dbReference type="EMBL" id="PIQ89023.1"/>
    </source>
</evidence>
<sequence length="570" mass="63623">MATLQEKLIKILIDNKLINQSQMKKILKLQEEKGVNIKQLLIDGGFVKEEELFSLLSKELYIPPLDLSRYKINKDTIDLIPERIARQYHLIAISKIGNVLTVAMSDPLNIFALDDLKMLTNYEIQPVMCLDSEISKAIANYYKSDKESITDILKNVSESQDIVHKEADLGISIDLADTLAESKKAPIVKIVDLMIAQALKRRSSDIHIEPEERALRVRYRIDGELQDAFTLPKANQNAVLARIKIISGLNITESRVPQDGRFKIRMEGKEVDFRVSALPTIFGQKFVLRILDKSNLSIGLDSLGFSQRPLALFKKAVSKPYGMILVTGPTGSGKSTTLYSVLSQLNTPERNIITIEDPVEYQVEGITQIQVNSEAGLTFASGLRSLLRQSPDVIMIGEIRDSETADIAVKAALTGQLVLSTLHTNDAIGIISRLIDMNVEPFLVASSVIMACAQRLVRTLCPRCKEVQNISREVLAKLGMAIDKDAVFYHGKGCDYCNNTGYFGRIGILEIFEIDDQIRTMIINRHSMDKIKEYAVSKCGMITLRQDAHLKLSKGITSIEEVLRVTSEGE</sequence>
<dbReference type="Gene3D" id="3.30.300.160">
    <property type="entry name" value="Type II secretion system, protein E, N-terminal domain"/>
    <property type="match status" value="1"/>
</dbReference>
<proteinExistence type="inferred from homology"/>
<comment type="caution">
    <text evidence="5">The sequence shown here is derived from an EMBL/GenBank/DDBJ whole genome shotgun (WGS) entry which is preliminary data.</text>
</comment>
<evidence type="ECO:0000256" key="1">
    <source>
        <dbReference type="ARBA" id="ARBA00006611"/>
    </source>
</evidence>
<dbReference type="Proteomes" id="UP000229641">
    <property type="component" value="Unassembled WGS sequence"/>
</dbReference>
<accession>A0A2H0LX73</accession>
<keyword evidence="2" id="KW-0547">Nucleotide-binding</keyword>
<dbReference type="Pfam" id="PF05157">
    <property type="entry name" value="MshEN"/>
    <property type="match status" value="1"/>
</dbReference>
<dbReference type="AlphaFoldDB" id="A0A2H0LX73"/>